<dbReference type="Proteomes" id="UP000008066">
    <property type="component" value="Unassembled WGS sequence"/>
</dbReference>
<sequence>MPRPGTEVLQLLRQQGGVEEGKSTTLPNTRTYSDPDPDRHAGSWTRHSQALDSRENTGLVDFTASRRILDPAGGGSQRDFCCGPDQPESIWGNSGVSGVKRSWRLGFNES</sequence>
<dbReference type="AlphaFoldDB" id="G0SB03"/>
<organism evidence="3">
    <name type="scientific">Chaetomium thermophilum (strain DSM 1495 / CBS 144.50 / IMI 039719)</name>
    <name type="common">Thermochaetoides thermophila</name>
    <dbReference type="NCBI Taxonomy" id="759272"/>
    <lineage>
        <taxon>Eukaryota</taxon>
        <taxon>Fungi</taxon>
        <taxon>Dikarya</taxon>
        <taxon>Ascomycota</taxon>
        <taxon>Pezizomycotina</taxon>
        <taxon>Sordariomycetes</taxon>
        <taxon>Sordariomycetidae</taxon>
        <taxon>Sordariales</taxon>
        <taxon>Chaetomiaceae</taxon>
        <taxon>Thermochaetoides</taxon>
    </lineage>
</organism>
<gene>
    <name evidence="2" type="ORF">CTHT_0048420</name>
</gene>
<evidence type="ECO:0000313" key="3">
    <source>
        <dbReference type="Proteomes" id="UP000008066"/>
    </source>
</evidence>
<keyword evidence="3" id="KW-1185">Reference proteome</keyword>
<dbReference type="HOGENOM" id="CLU_2170783_0_0_1"/>
<name>G0SB03_CHATD</name>
<feature type="region of interest" description="Disordered" evidence="1">
    <location>
        <begin position="14"/>
        <end position="57"/>
    </location>
</feature>
<accession>G0SB03</accession>
<evidence type="ECO:0000313" key="2">
    <source>
        <dbReference type="EMBL" id="EGS19383.1"/>
    </source>
</evidence>
<dbReference type="KEGG" id="cthr:CTHT_0048420"/>
<dbReference type="RefSeq" id="XP_006695205.1">
    <property type="nucleotide sequence ID" value="XM_006695142.1"/>
</dbReference>
<reference evidence="2 3" key="1">
    <citation type="journal article" date="2011" name="Cell">
        <title>Insight into structure and assembly of the nuclear pore complex by utilizing the genome of a eukaryotic thermophile.</title>
        <authorList>
            <person name="Amlacher S."/>
            <person name="Sarges P."/>
            <person name="Flemming D."/>
            <person name="van Noort V."/>
            <person name="Kunze R."/>
            <person name="Devos D.P."/>
            <person name="Arumugam M."/>
            <person name="Bork P."/>
            <person name="Hurt E."/>
        </authorList>
    </citation>
    <scope>NUCLEOTIDE SEQUENCE [LARGE SCALE GENOMIC DNA]</scope>
    <source>
        <strain evidence="3">DSM 1495 / CBS 144.50 / IMI 039719</strain>
    </source>
</reference>
<evidence type="ECO:0000256" key="1">
    <source>
        <dbReference type="SAM" id="MobiDB-lite"/>
    </source>
</evidence>
<protein>
    <submittedName>
        <fullName evidence="2">Uncharacterized protein</fullName>
    </submittedName>
</protein>
<feature type="compositionally biased region" description="Polar residues" evidence="1">
    <location>
        <begin position="23"/>
        <end position="32"/>
    </location>
</feature>
<proteinExistence type="predicted"/>
<dbReference type="GeneID" id="18258880"/>
<dbReference type="EMBL" id="GL988044">
    <property type="protein sequence ID" value="EGS19383.1"/>
    <property type="molecule type" value="Genomic_DNA"/>
</dbReference>